<dbReference type="Gene3D" id="3.90.550.10">
    <property type="entry name" value="Spore Coat Polysaccharide Biosynthesis Protein SpsA, Chain A"/>
    <property type="match status" value="1"/>
</dbReference>
<dbReference type="SUPFAM" id="SSF53448">
    <property type="entry name" value="Nucleotide-diphospho-sugar transferases"/>
    <property type="match status" value="1"/>
</dbReference>
<accession>A0AA36MKY9</accession>
<protein>
    <recommendedName>
        <fullName evidence="3">Glycosyltransferase 2-like domain-containing protein</fullName>
    </recommendedName>
</protein>
<reference evidence="1" key="1">
    <citation type="submission" date="2023-08" db="EMBL/GenBank/DDBJ databases">
        <authorList>
            <person name="Chen Y."/>
            <person name="Shah S."/>
            <person name="Dougan E. K."/>
            <person name="Thang M."/>
            <person name="Chan C."/>
        </authorList>
    </citation>
    <scope>NUCLEOTIDE SEQUENCE</scope>
</reference>
<dbReference type="EMBL" id="CAUJNA010000340">
    <property type="protein sequence ID" value="CAJ1375796.1"/>
    <property type="molecule type" value="Genomic_DNA"/>
</dbReference>
<name>A0AA36MKY9_9DINO</name>
<dbReference type="AlphaFoldDB" id="A0AA36MKY9"/>
<dbReference type="InterPro" id="IPR029044">
    <property type="entry name" value="Nucleotide-diphossugar_trans"/>
</dbReference>
<comment type="caution">
    <text evidence="1">The sequence shown here is derived from an EMBL/GenBank/DDBJ whole genome shotgun (WGS) entry which is preliminary data.</text>
</comment>
<evidence type="ECO:0008006" key="3">
    <source>
        <dbReference type="Google" id="ProtNLM"/>
    </source>
</evidence>
<evidence type="ECO:0000313" key="2">
    <source>
        <dbReference type="Proteomes" id="UP001178507"/>
    </source>
</evidence>
<evidence type="ECO:0000313" key="1">
    <source>
        <dbReference type="EMBL" id="CAJ1375796.1"/>
    </source>
</evidence>
<dbReference type="Proteomes" id="UP001178507">
    <property type="component" value="Unassembled WGS sequence"/>
</dbReference>
<gene>
    <name evidence="1" type="ORF">EVOR1521_LOCUS4993</name>
</gene>
<proteinExistence type="predicted"/>
<keyword evidence="2" id="KW-1185">Reference proteome</keyword>
<organism evidence="1 2">
    <name type="scientific">Effrenium voratum</name>
    <dbReference type="NCBI Taxonomy" id="2562239"/>
    <lineage>
        <taxon>Eukaryota</taxon>
        <taxon>Sar</taxon>
        <taxon>Alveolata</taxon>
        <taxon>Dinophyceae</taxon>
        <taxon>Suessiales</taxon>
        <taxon>Symbiodiniaceae</taxon>
        <taxon>Effrenium</taxon>
    </lineage>
</organism>
<sequence length="213" mass="24077">MRTEPYWHASVGKNAAHAQAEEQILVNVDGDNMIGAGFLRNVCDKFAAGDCAVAQYELGQGTCGRIALRRDTFWELGGYDEDAYPMGCQDTDLVLRVKMLNRGRHVKVRDPTFSQAISNTQEQKIENCDPQLGFKKWGQMNEKNRQKFLQRRSNGEIRRNQAAGTMGVALVWHRYVDGECRQKSLDIARLKVDPVPKPPVEAPQEPELIIEEC</sequence>